<protein>
    <submittedName>
        <fullName evidence="1">Uncharacterized protein</fullName>
    </submittedName>
</protein>
<reference evidence="1 2" key="1">
    <citation type="journal article" date="2020" name="Nature">
        <title>Six reference-quality genomes reveal evolution of bat adaptations.</title>
        <authorList>
            <person name="Jebb D."/>
            <person name="Huang Z."/>
            <person name="Pippel M."/>
            <person name="Hughes G.M."/>
            <person name="Lavrichenko K."/>
            <person name="Devanna P."/>
            <person name="Winkler S."/>
            <person name="Jermiin L.S."/>
            <person name="Skirmuntt E.C."/>
            <person name="Katzourakis A."/>
            <person name="Burkitt-Gray L."/>
            <person name="Ray D.A."/>
            <person name="Sullivan K.A.M."/>
            <person name="Roscito J.G."/>
            <person name="Kirilenko B.M."/>
            <person name="Davalos L.M."/>
            <person name="Corthals A.P."/>
            <person name="Power M.L."/>
            <person name="Jones G."/>
            <person name="Ransome R.D."/>
            <person name="Dechmann D.K.N."/>
            <person name="Locatelli A.G."/>
            <person name="Puechmaille S.J."/>
            <person name="Fedrigo O."/>
            <person name="Jarvis E.D."/>
            <person name="Hiller M."/>
            <person name="Vernes S.C."/>
            <person name="Myers E.W."/>
            <person name="Teeling E.C."/>
        </authorList>
    </citation>
    <scope>NUCLEOTIDE SEQUENCE [LARGE SCALE GENOMIC DNA]</scope>
    <source>
        <strain evidence="1">Bat1K_MPI-CBG_1</strain>
    </source>
</reference>
<name>A0A833ZMB8_9CHIR</name>
<dbReference type="AlphaFoldDB" id="A0A833ZMB8"/>
<accession>A0A833ZMB8</accession>
<evidence type="ECO:0000313" key="2">
    <source>
        <dbReference type="Proteomes" id="UP000664940"/>
    </source>
</evidence>
<evidence type="ECO:0000313" key="1">
    <source>
        <dbReference type="EMBL" id="KAF6095147.1"/>
    </source>
</evidence>
<proteinExistence type="predicted"/>
<dbReference type="Proteomes" id="UP000664940">
    <property type="component" value="Unassembled WGS sequence"/>
</dbReference>
<sequence>MVFVGLGEGHLRDHCEPRRLQHWSQLGCCLCLRETESSPLTAFSCCLPAAFGEGLKRDFHSDAQQLPPFGRGWAGVVSTRNGKDSLLCSCRPTKPFPHSKKGRIPETAAPNCVEAGLILPAALRRVVGFFPPLVIFQC</sequence>
<dbReference type="EMBL" id="JABVXQ010000008">
    <property type="protein sequence ID" value="KAF6095147.1"/>
    <property type="molecule type" value="Genomic_DNA"/>
</dbReference>
<gene>
    <name evidence="1" type="ORF">HJG60_012114</name>
</gene>
<comment type="caution">
    <text evidence="1">The sequence shown here is derived from an EMBL/GenBank/DDBJ whole genome shotgun (WGS) entry which is preliminary data.</text>
</comment>
<organism evidence="1 2">
    <name type="scientific">Phyllostomus discolor</name>
    <name type="common">pale spear-nosed bat</name>
    <dbReference type="NCBI Taxonomy" id="89673"/>
    <lineage>
        <taxon>Eukaryota</taxon>
        <taxon>Metazoa</taxon>
        <taxon>Chordata</taxon>
        <taxon>Craniata</taxon>
        <taxon>Vertebrata</taxon>
        <taxon>Euteleostomi</taxon>
        <taxon>Mammalia</taxon>
        <taxon>Eutheria</taxon>
        <taxon>Laurasiatheria</taxon>
        <taxon>Chiroptera</taxon>
        <taxon>Yangochiroptera</taxon>
        <taxon>Phyllostomidae</taxon>
        <taxon>Phyllostominae</taxon>
        <taxon>Phyllostomus</taxon>
    </lineage>
</organism>